<name>A0A8H3MJ46_9GLOM</name>
<organism evidence="1 2">
    <name type="scientific">Rhizophagus clarus</name>
    <dbReference type="NCBI Taxonomy" id="94130"/>
    <lineage>
        <taxon>Eukaryota</taxon>
        <taxon>Fungi</taxon>
        <taxon>Fungi incertae sedis</taxon>
        <taxon>Mucoromycota</taxon>
        <taxon>Glomeromycotina</taxon>
        <taxon>Glomeromycetes</taxon>
        <taxon>Glomerales</taxon>
        <taxon>Glomeraceae</taxon>
        <taxon>Rhizophagus</taxon>
    </lineage>
</organism>
<dbReference type="Proteomes" id="UP000615446">
    <property type="component" value="Unassembled WGS sequence"/>
</dbReference>
<reference evidence="1" key="1">
    <citation type="submission" date="2019-10" db="EMBL/GenBank/DDBJ databases">
        <title>Conservation and host-specific expression of non-tandemly repeated heterogenous ribosome RNA gene in arbuscular mycorrhizal fungi.</title>
        <authorList>
            <person name="Maeda T."/>
            <person name="Kobayashi Y."/>
            <person name="Nakagawa T."/>
            <person name="Ezawa T."/>
            <person name="Yamaguchi K."/>
            <person name="Bino T."/>
            <person name="Nishimoto Y."/>
            <person name="Shigenobu S."/>
            <person name="Kawaguchi M."/>
        </authorList>
    </citation>
    <scope>NUCLEOTIDE SEQUENCE</scope>
    <source>
        <strain evidence="1">HR1</strain>
    </source>
</reference>
<dbReference type="EMBL" id="BLAL01000324">
    <property type="protein sequence ID" value="GET03694.1"/>
    <property type="molecule type" value="Genomic_DNA"/>
</dbReference>
<gene>
    <name evidence="1" type="ORF">RCL2_003002200</name>
</gene>
<evidence type="ECO:0000313" key="1">
    <source>
        <dbReference type="EMBL" id="GET03694.1"/>
    </source>
</evidence>
<comment type="caution">
    <text evidence="1">The sequence shown here is derived from an EMBL/GenBank/DDBJ whole genome shotgun (WGS) entry which is preliminary data.</text>
</comment>
<accession>A0A8H3MJ46</accession>
<proteinExistence type="predicted"/>
<evidence type="ECO:0000313" key="2">
    <source>
        <dbReference type="Proteomes" id="UP000615446"/>
    </source>
</evidence>
<protein>
    <submittedName>
        <fullName evidence="1">Uncharacterized protein</fullName>
    </submittedName>
</protein>
<sequence>MQWANIRNTTKVARQQTTNRAIDCASDCVTGEQRNYISAMQNWCTDIITTKYAISDMKCESAYVKNAKASTEEIMWAEQYESPAQELDYESMYPIYMRKEKPYGQYMSILKI</sequence>
<dbReference type="AlphaFoldDB" id="A0A8H3MJ46"/>